<dbReference type="Proteomes" id="UP001281761">
    <property type="component" value="Unassembled WGS sequence"/>
</dbReference>
<gene>
    <name evidence="1" type="ORF">BLNAU_20595</name>
</gene>
<protein>
    <submittedName>
        <fullName evidence="1">Uncharacterized protein</fullName>
    </submittedName>
</protein>
<evidence type="ECO:0000313" key="2">
    <source>
        <dbReference type="Proteomes" id="UP001281761"/>
    </source>
</evidence>
<organism evidence="1 2">
    <name type="scientific">Blattamonas nauphoetae</name>
    <dbReference type="NCBI Taxonomy" id="2049346"/>
    <lineage>
        <taxon>Eukaryota</taxon>
        <taxon>Metamonada</taxon>
        <taxon>Preaxostyla</taxon>
        <taxon>Oxymonadida</taxon>
        <taxon>Blattamonas</taxon>
    </lineage>
</organism>
<proteinExistence type="predicted"/>
<accession>A0ABQ9WYA1</accession>
<reference evidence="1 2" key="1">
    <citation type="journal article" date="2022" name="bioRxiv">
        <title>Genomics of Preaxostyla Flagellates Illuminates Evolutionary Transitions and the Path Towards Mitochondrial Loss.</title>
        <authorList>
            <person name="Novak L.V.F."/>
            <person name="Treitli S.C."/>
            <person name="Pyrih J."/>
            <person name="Halakuc P."/>
            <person name="Pipaliya S.V."/>
            <person name="Vacek V."/>
            <person name="Brzon O."/>
            <person name="Soukal P."/>
            <person name="Eme L."/>
            <person name="Dacks J.B."/>
            <person name="Karnkowska A."/>
            <person name="Elias M."/>
            <person name="Hampl V."/>
        </authorList>
    </citation>
    <scope>NUCLEOTIDE SEQUENCE [LARGE SCALE GENOMIC DNA]</scope>
    <source>
        <strain evidence="1">NAU3</strain>
        <tissue evidence="1">Gut</tissue>
    </source>
</reference>
<name>A0ABQ9WYA1_9EUKA</name>
<comment type="caution">
    <text evidence="1">The sequence shown here is derived from an EMBL/GenBank/DDBJ whole genome shotgun (WGS) entry which is preliminary data.</text>
</comment>
<dbReference type="EMBL" id="JARBJD010000296">
    <property type="protein sequence ID" value="KAK2944498.1"/>
    <property type="molecule type" value="Genomic_DNA"/>
</dbReference>
<sequence>MFETVDFVSLPLSESEILFELIRFITSMFIPNGENEVAQIKQYPLIRVSVLEPAKPFLTFIINNRDRLILNEQDKAELENRLCWIHRHVTNMEARFDEHDADFVSELVKWEMQMMVEMENKEHLKIIFRNILNRAWHWRRNQPERQKRREVRLREEGWDDAFELRVVGIGENTNQGLVGHAADFRVELAFNADEL</sequence>
<evidence type="ECO:0000313" key="1">
    <source>
        <dbReference type="EMBL" id="KAK2944498.1"/>
    </source>
</evidence>
<keyword evidence="2" id="KW-1185">Reference proteome</keyword>